<dbReference type="Pfam" id="PF21972">
    <property type="entry name" value="Arc1p_N_like"/>
    <property type="match status" value="1"/>
</dbReference>
<sequence>MDDKLAKINDHLASRTFLVGNDLTLADLVVFGVTHAATVSDVPIS</sequence>
<dbReference type="AlphaFoldDB" id="A0A699ZJQ4"/>
<evidence type="ECO:0000259" key="1">
    <source>
        <dbReference type="PROSITE" id="PS50405"/>
    </source>
</evidence>
<comment type="caution">
    <text evidence="2">The sequence shown here is derived from an EMBL/GenBank/DDBJ whole genome shotgun (WGS) entry which is preliminary data.</text>
</comment>
<name>A0A699ZJQ4_HAELA</name>
<dbReference type="SUPFAM" id="SSF47616">
    <property type="entry name" value="GST C-terminal domain-like"/>
    <property type="match status" value="1"/>
</dbReference>
<organism evidence="2 3">
    <name type="scientific">Haematococcus lacustris</name>
    <name type="common">Green alga</name>
    <name type="synonym">Haematococcus pluvialis</name>
    <dbReference type="NCBI Taxonomy" id="44745"/>
    <lineage>
        <taxon>Eukaryota</taxon>
        <taxon>Viridiplantae</taxon>
        <taxon>Chlorophyta</taxon>
        <taxon>core chlorophytes</taxon>
        <taxon>Chlorophyceae</taxon>
        <taxon>CS clade</taxon>
        <taxon>Chlamydomonadales</taxon>
        <taxon>Haematococcaceae</taxon>
        <taxon>Haematococcus</taxon>
    </lineage>
</organism>
<evidence type="ECO:0000313" key="2">
    <source>
        <dbReference type="EMBL" id="GFH19044.1"/>
    </source>
</evidence>
<protein>
    <submittedName>
        <fullName evidence="2">tRNA-binding domain-containing protein</fullName>
    </submittedName>
</protein>
<proteinExistence type="predicted"/>
<dbReference type="InterPro" id="IPR053836">
    <property type="entry name" value="Arc1-like_N"/>
</dbReference>
<feature type="domain" description="GST C-terminal" evidence="1">
    <location>
        <begin position="1"/>
        <end position="45"/>
    </location>
</feature>
<dbReference type="Gene3D" id="1.20.1050.130">
    <property type="match status" value="1"/>
</dbReference>
<gene>
    <name evidence="2" type="ORF">HaLaN_15931</name>
</gene>
<dbReference type="InterPro" id="IPR010987">
    <property type="entry name" value="Glutathione-S-Trfase_C-like"/>
</dbReference>
<keyword evidence="3" id="KW-1185">Reference proteome</keyword>
<dbReference type="Proteomes" id="UP000485058">
    <property type="component" value="Unassembled WGS sequence"/>
</dbReference>
<feature type="non-terminal residue" evidence="2">
    <location>
        <position position="1"/>
    </location>
</feature>
<reference evidence="2 3" key="1">
    <citation type="submission" date="2020-02" db="EMBL/GenBank/DDBJ databases">
        <title>Draft genome sequence of Haematococcus lacustris strain NIES-144.</title>
        <authorList>
            <person name="Morimoto D."/>
            <person name="Nakagawa S."/>
            <person name="Yoshida T."/>
            <person name="Sawayama S."/>
        </authorList>
    </citation>
    <scope>NUCLEOTIDE SEQUENCE [LARGE SCALE GENOMIC DNA]</scope>
    <source>
        <strain evidence="2 3">NIES-144</strain>
    </source>
</reference>
<dbReference type="GO" id="GO:0032991">
    <property type="term" value="C:protein-containing complex"/>
    <property type="evidence" value="ECO:0007669"/>
    <property type="project" value="UniProtKB-ARBA"/>
</dbReference>
<dbReference type="PROSITE" id="PS50405">
    <property type="entry name" value="GST_CTER"/>
    <property type="match status" value="1"/>
</dbReference>
<evidence type="ECO:0000313" key="3">
    <source>
        <dbReference type="Proteomes" id="UP000485058"/>
    </source>
</evidence>
<dbReference type="InterPro" id="IPR036282">
    <property type="entry name" value="Glutathione-S-Trfase_C_sf"/>
</dbReference>
<dbReference type="EMBL" id="BLLF01001398">
    <property type="protein sequence ID" value="GFH19044.1"/>
    <property type="molecule type" value="Genomic_DNA"/>
</dbReference>
<accession>A0A699ZJQ4</accession>